<organism evidence="1 2">
    <name type="scientific">Aspergillus pseudonomiae</name>
    <dbReference type="NCBI Taxonomy" id="1506151"/>
    <lineage>
        <taxon>Eukaryota</taxon>
        <taxon>Fungi</taxon>
        <taxon>Dikarya</taxon>
        <taxon>Ascomycota</taxon>
        <taxon>Pezizomycotina</taxon>
        <taxon>Eurotiomycetes</taxon>
        <taxon>Eurotiomycetidae</taxon>
        <taxon>Eurotiales</taxon>
        <taxon>Aspergillaceae</taxon>
        <taxon>Aspergillus</taxon>
        <taxon>Aspergillus subgen. Circumdati</taxon>
    </lineage>
</organism>
<proteinExistence type="predicted"/>
<gene>
    <name evidence="1" type="ORF">BDV37DRAFT_46378</name>
</gene>
<accession>A0A5N6I791</accession>
<dbReference type="Proteomes" id="UP000325579">
    <property type="component" value="Unassembled WGS sequence"/>
</dbReference>
<dbReference type="EMBL" id="ML736751">
    <property type="protein sequence ID" value="KAE8406872.1"/>
    <property type="molecule type" value="Genomic_DNA"/>
</dbReference>
<reference evidence="1 2" key="1">
    <citation type="submission" date="2019-04" db="EMBL/GenBank/DDBJ databases">
        <authorList>
            <consortium name="DOE Joint Genome Institute"/>
            <person name="Mondo S."/>
            <person name="Kjaerbolling I."/>
            <person name="Vesth T."/>
            <person name="Frisvad J.C."/>
            <person name="Nybo J.L."/>
            <person name="Theobald S."/>
            <person name="Kildgaard S."/>
            <person name="Isbrandt T."/>
            <person name="Kuo A."/>
            <person name="Sato A."/>
            <person name="Lyhne E.K."/>
            <person name="Kogle M.E."/>
            <person name="Wiebenga A."/>
            <person name="Kun R.S."/>
            <person name="Lubbers R.J."/>
            <person name="Makela M.R."/>
            <person name="Barry K."/>
            <person name="Chovatia M."/>
            <person name="Clum A."/>
            <person name="Daum C."/>
            <person name="Haridas S."/>
            <person name="He G."/>
            <person name="LaButti K."/>
            <person name="Lipzen A."/>
            <person name="Riley R."/>
            <person name="Salamov A."/>
            <person name="Simmons B.A."/>
            <person name="Magnuson J.K."/>
            <person name="Henrissat B."/>
            <person name="Mortensen U.H."/>
            <person name="Larsen T.O."/>
            <person name="Devries R.P."/>
            <person name="Grigoriev I.V."/>
            <person name="Machida M."/>
            <person name="Baker S.E."/>
            <person name="Andersen M.R."/>
            <person name="Cantor M.N."/>
            <person name="Hua S.X."/>
        </authorList>
    </citation>
    <scope>NUCLEOTIDE SEQUENCE [LARGE SCALE GENOMIC DNA]</scope>
    <source>
        <strain evidence="1 2">CBS 119388</strain>
    </source>
</reference>
<dbReference type="AlphaFoldDB" id="A0A5N7DKB1"/>
<protein>
    <submittedName>
        <fullName evidence="1">Uncharacterized protein</fullName>
    </submittedName>
</protein>
<name>A0A5N7DKB1_9EURO</name>
<evidence type="ECO:0000313" key="2">
    <source>
        <dbReference type="Proteomes" id="UP000325579"/>
    </source>
</evidence>
<evidence type="ECO:0000313" key="1">
    <source>
        <dbReference type="EMBL" id="KAE8406872.1"/>
    </source>
</evidence>
<sequence>MDGANSQSRLFKPDRVTHFPGTALLSTQLYLSLYFVVYSTRLLALDRSLPSPFLSRLLIFRVGPIPWPPAMVKNRVKFG</sequence>
<dbReference type="GeneID" id="43675395"/>
<keyword evidence="2" id="KW-1185">Reference proteome</keyword>
<accession>A0A5N7DKB1</accession>
<dbReference type="RefSeq" id="XP_031944191.1">
    <property type="nucleotide sequence ID" value="XM_032090704.1"/>
</dbReference>